<evidence type="ECO:0000256" key="2">
    <source>
        <dbReference type="ARBA" id="ARBA00022475"/>
    </source>
</evidence>
<evidence type="ECO:0000256" key="1">
    <source>
        <dbReference type="ARBA" id="ARBA00004651"/>
    </source>
</evidence>
<dbReference type="GO" id="GO:0005886">
    <property type="term" value="C:plasma membrane"/>
    <property type="evidence" value="ECO:0007669"/>
    <property type="project" value="UniProtKB-SubCell"/>
</dbReference>
<feature type="transmembrane region" description="Helical" evidence="6">
    <location>
        <begin position="192"/>
        <end position="209"/>
    </location>
</feature>
<reference evidence="7" key="1">
    <citation type="journal article" date="2014" name="Int. J. Syst. Evol. Microbiol.">
        <title>Complete genome sequence of Corynebacterium casei LMG S-19264T (=DSM 44701T), isolated from a smear-ripened cheese.</title>
        <authorList>
            <consortium name="US DOE Joint Genome Institute (JGI-PGF)"/>
            <person name="Walter F."/>
            <person name="Albersmeier A."/>
            <person name="Kalinowski J."/>
            <person name="Ruckert C."/>
        </authorList>
    </citation>
    <scope>NUCLEOTIDE SEQUENCE</scope>
    <source>
        <strain evidence="7">KCTC 42249</strain>
    </source>
</reference>
<accession>A0A8J3GMJ0</accession>
<evidence type="ECO:0000256" key="4">
    <source>
        <dbReference type="ARBA" id="ARBA00022989"/>
    </source>
</evidence>
<keyword evidence="8" id="KW-1185">Reference proteome</keyword>
<proteinExistence type="predicted"/>
<feature type="transmembrane region" description="Helical" evidence="6">
    <location>
        <begin position="153"/>
        <end position="180"/>
    </location>
</feature>
<dbReference type="GO" id="GO:0015171">
    <property type="term" value="F:amino acid transmembrane transporter activity"/>
    <property type="evidence" value="ECO:0007669"/>
    <property type="project" value="TreeGrafter"/>
</dbReference>
<dbReference type="RefSeq" id="WP_210313003.1">
    <property type="nucleotide sequence ID" value="NZ_BMZQ01000006.1"/>
</dbReference>
<protein>
    <submittedName>
        <fullName evidence="7">Amino acid transporter</fullName>
    </submittedName>
</protein>
<keyword evidence="5 6" id="KW-0472">Membrane</keyword>
<keyword evidence="4 6" id="KW-1133">Transmembrane helix</keyword>
<organism evidence="7 8">
    <name type="scientific">Tianweitania populi</name>
    <dbReference type="NCBI Taxonomy" id="1607949"/>
    <lineage>
        <taxon>Bacteria</taxon>
        <taxon>Pseudomonadati</taxon>
        <taxon>Pseudomonadota</taxon>
        <taxon>Alphaproteobacteria</taxon>
        <taxon>Hyphomicrobiales</taxon>
        <taxon>Phyllobacteriaceae</taxon>
        <taxon>Tianweitania</taxon>
    </lineage>
</organism>
<gene>
    <name evidence="7" type="ORF">GCM10016234_39120</name>
</gene>
<evidence type="ECO:0000256" key="5">
    <source>
        <dbReference type="ARBA" id="ARBA00023136"/>
    </source>
</evidence>
<dbReference type="EMBL" id="BMZQ01000006">
    <property type="protein sequence ID" value="GHD23690.1"/>
    <property type="molecule type" value="Genomic_DNA"/>
</dbReference>
<feature type="transmembrane region" description="Helical" evidence="6">
    <location>
        <begin position="12"/>
        <end position="34"/>
    </location>
</feature>
<comment type="subcellular location">
    <subcellularLocation>
        <location evidence="1">Cell membrane</location>
        <topology evidence="1">Multi-pass membrane protein</topology>
    </subcellularLocation>
</comment>
<sequence>MTANFHDYWSDVFVAYGTFVLGALSPGPALLSTMGAAMSSGRKTGVMVALGVVCGSFTWGLIAAVGLSYILSTYSNALSVVRIGGGGYLLFLAFKALRSASSAKLLTANSWGVAASPWSSFVRGYGIHMTNPKGMFAWIAVISMGLKPGAPNWVAPVILAGAMLFALIYYVAVALLFSTARMVSTYGKARRWIDGLLGVFYIFAAWKLVTL</sequence>
<evidence type="ECO:0000256" key="3">
    <source>
        <dbReference type="ARBA" id="ARBA00022692"/>
    </source>
</evidence>
<dbReference type="InterPro" id="IPR001123">
    <property type="entry name" value="LeuE-type"/>
</dbReference>
<dbReference type="Pfam" id="PF01810">
    <property type="entry name" value="LysE"/>
    <property type="match status" value="1"/>
</dbReference>
<dbReference type="PANTHER" id="PTHR30086">
    <property type="entry name" value="ARGININE EXPORTER PROTEIN ARGO"/>
    <property type="match status" value="1"/>
</dbReference>
<evidence type="ECO:0000313" key="7">
    <source>
        <dbReference type="EMBL" id="GHD23690.1"/>
    </source>
</evidence>
<dbReference type="AlphaFoldDB" id="A0A8J3GMJ0"/>
<dbReference type="PANTHER" id="PTHR30086:SF20">
    <property type="entry name" value="ARGININE EXPORTER PROTEIN ARGO-RELATED"/>
    <property type="match status" value="1"/>
</dbReference>
<evidence type="ECO:0000256" key="6">
    <source>
        <dbReference type="SAM" id="Phobius"/>
    </source>
</evidence>
<feature type="transmembrane region" description="Helical" evidence="6">
    <location>
        <begin position="46"/>
        <end position="71"/>
    </location>
</feature>
<reference evidence="7" key="2">
    <citation type="submission" date="2020-09" db="EMBL/GenBank/DDBJ databases">
        <authorList>
            <person name="Sun Q."/>
            <person name="Kim S."/>
        </authorList>
    </citation>
    <scope>NUCLEOTIDE SEQUENCE</scope>
    <source>
        <strain evidence="7">KCTC 42249</strain>
    </source>
</reference>
<dbReference type="Proteomes" id="UP000630142">
    <property type="component" value="Unassembled WGS sequence"/>
</dbReference>
<comment type="caution">
    <text evidence="7">The sequence shown here is derived from an EMBL/GenBank/DDBJ whole genome shotgun (WGS) entry which is preliminary data.</text>
</comment>
<name>A0A8J3GMJ0_9HYPH</name>
<evidence type="ECO:0000313" key="8">
    <source>
        <dbReference type="Proteomes" id="UP000630142"/>
    </source>
</evidence>
<feature type="transmembrane region" description="Helical" evidence="6">
    <location>
        <begin position="77"/>
        <end position="94"/>
    </location>
</feature>
<keyword evidence="3 6" id="KW-0812">Transmembrane</keyword>
<keyword evidence="2" id="KW-1003">Cell membrane</keyword>